<protein>
    <submittedName>
        <fullName evidence="2">Mobile element protein</fullName>
    </submittedName>
</protein>
<organism evidence="2 3">
    <name type="scientific">Litoreibacter arenae DSM 19593</name>
    <dbReference type="NCBI Taxonomy" id="1123360"/>
    <lineage>
        <taxon>Bacteria</taxon>
        <taxon>Pseudomonadati</taxon>
        <taxon>Pseudomonadota</taxon>
        <taxon>Alphaproteobacteria</taxon>
        <taxon>Rhodobacterales</taxon>
        <taxon>Roseobacteraceae</taxon>
        <taxon>Litoreibacter</taxon>
    </lineage>
</organism>
<dbReference type="GO" id="GO:0004803">
    <property type="term" value="F:transposase activity"/>
    <property type="evidence" value="ECO:0007669"/>
    <property type="project" value="InterPro"/>
</dbReference>
<evidence type="ECO:0000313" key="3">
    <source>
        <dbReference type="Proteomes" id="UP000015351"/>
    </source>
</evidence>
<dbReference type="eggNOG" id="COG2963">
    <property type="taxonomic scope" value="Bacteria"/>
</dbReference>
<dbReference type="Proteomes" id="UP000015351">
    <property type="component" value="Unassembled WGS sequence"/>
</dbReference>
<dbReference type="STRING" id="1123360.thalar_01033"/>
<dbReference type="GO" id="GO:0003677">
    <property type="term" value="F:DNA binding"/>
    <property type="evidence" value="ECO:0007669"/>
    <property type="project" value="InterPro"/>
</dbReference>
<dbReference type="InterPro" id="IPR009057">
    <property type="entry name" value="Homeodomain-like_sf"/>
</dbReference>
<sequence>MWKPDSSEDFKRYAVHHIASRGYAVQEMSERLGVSSYSLYKWMKLYAGCDDDEIASYSGHMSKSMILKYAGEARQEMRAKRANEKRSRSERNETKS</sequence>
<name>S9QMJ4_9RHOB</name>
<evidence type="ECO:0000313" key="2">
    <source>
        <dbReference type="EMBL" id="EPX80813.1"/>
    </source>
</evidence>
<keyword evidence="3" id="KW-1185">Reference proteome</keyword>
<dbReference type="AlphaFoldDB" id="S9QMJ4"/>
<gene>
    <name evidence="2" type="ORF">thalar_01033</name>
</gene>
<dbReference type="EMBL" id="AONI01000008">
    <property type="protein sequence ID" value="EPX80813.1"/>
    <property type="molecule type" value="Genomic_DNA"/>
</dbReference>
<feature type="region of interest" description="Disordered" evidence="1">
    <location>
        <begin position="76"/>
        <end position="96"/>
    </location>
</feature>
<dbReference type="Pfam" id="PF01527">
    <property type="entry name" value="HTH_Tnp_1"/>
    <property type="match status" value="1"/>
</dbReference>
<comment type="caution">
    <text evidence="2">The sequence shown here is derived from an EMBL/GenBank/DDBJ whole genome shotgun (WGS) entry which is preliminary data.</text>
</comment>
<dbReference type="HOGENOM" id="CLU_2356370_0_0_5"/>
<dbReference type="SUPFAM" id="SSF46689">
    <property type="entry name" value="Homeodomain-like"/>
    <property type="match status" value="1"/>
</dbReference>
<dbReference type="RefSeq" id="WP_021099606.1">
    <property type="nucleotide sequence ID" value="NZ_KE557306.1"/>
</dbReference>
<dbReference type="Gene3D" id="1.10.10.60">
    <property type="entry name" value="Homeodomain-like"/>
    <property type="match status" value="1"/>
</dbReference>
<dbReference type="eggNOG" id="COG0582">
    <property type="taxonomic scope" value="Bacteria"/>
</dbReference>
<proteinExistence type="predicted"/>
<dbReference type="InterPro" id="IPR002514">
    <property type="entry name" value="Transposase_8"/>
</dbReference>
<dbReference type="OrthoDB" id="7510934at2"/>
<accession>S9QMJ4</accession>
<evidence type="ECO:0000256" key="1">
    <source>
        <dbReference type="SAM" id="MobiDB-lite"/>
    </source>
</evidence>
<dbReference type="GO" id="GO:0006313">
    <property type="term" value="P:DNA transposition"/>
    <property type="evidence" value="ECO:0007669"/>
    <property type="project" value="InterPro"/>
</dbReference>
<reference evidence="3" key="1">
    <citation type="journal article" date="2013" name="Stand. Genomic Sci.">
        <title>Genome sequence of the Litoreibacter arenae type strain (DSM 19593(T)), a member of the Roseobacter clade isolated from sea sand.</title>
        <authorList>
            <person name="Riedel T."/>
            <person name="Fiebig A."/>
            <person name="Petersen J."/>
            <person name="Gronow S."/>
            <person name="Kyrpides N.C."/>
            <person name="Goker M."/>
            <person name="Klenk H.P."/>
        </authorList>
    </citation>
    <scope>NUCLEOTIDE SEQUENCE [LARGE SCALE GENOMIC DNA]</scope>
    <source>
        <strain evidence="3">DSM 19593</strain>
    </source>
</reference>